<keyword evidence="2" id="KW-0028">Amino-acid biosynthesis</keyword>
<evidence type="ECO:0000259" key="3">
    <source>
        <dbReference type="Pfam" id="PF00171"/>
    </source>
</evidence>
<dbReference type="NCBIfam" id="TIGR00407">
    <property type="entry name" value="proA"/>
    <property type="match status" value="1"/>
</dbReference>
<dbReference type="EC" id="1.2.1.41" evidence="2"/>
<dbReference type="PANTHER" id="PTHR11063:SF8">
    <property type="entry name" value="DELTA-1-PYRROLINE-5-CARBOXYLATE SYNTHASE"/>
    <property type="match status" value="1"/>
</dbReference>
<keyword evidence="2" id="KW-0963">Cytoplasm</keyword>
<dbReference type="PANTHER" id="PTHR11063">
    <property type="entry name" value="GLUTAMATE SEMIALDEHYDE DEHYDROGENASE"/>
    <property type="match status" value="1"/>
</dbReference>
<comment type="subcellular location">
    <subcellularLocation>
        <location evidence="2">Cytoplasm</location>
    </subcellularLocation>
</comment>
<feature type="domain" description="Aldehyde dehydrogenase" evidence="3">
    <location>
        <begin position="22"/>
        <end position="298"/>
    </location>
</feature>
<accession>A0ABV8NTI7</accession>
<proteinExistence type="inferred from homology"/>
<dbReference type="InterPro" id="IPR015590">
    <property type="entry name" value="Aldehyde_DH_dom"/>
</dbReference>
<comment type="similarity">
    <text evidence="2">Belongs to the gamma-glutamyl phosphate reductase family.</text>
</comment>
<dbReference type="InterPro" id="IPR020593">
    <property type="entry name" value="G-glutamylP_reductase_CS"/>
</dbReference>
<keyword evidence="1 2" id="KW-0560">Oxidoreductase</keyword>
<organism evidence="4 5">
    <name type="scientific">Candidimonas humi</name>
    <dbReference type="NCBI Taxonomy" id="683355"/>
    <lineage>
        <taxon>Bacteria</taxon>
        <taxon>Pseudomonadati</taxon>
        <taxon>Pseudomonadota</taxon>
        <taxon>Betaproteobacteria</taxon>
        <taxon>Burkholderiales</taxon>
        <taxon>Alcaligenaceae</taxon>
        <taxon>Candidimonas</taxon>
    </lineage>
</organism>
<dbReference type="InterPro" id="IPR012134">
    <property type="entry name" value="Glu-5-SA_DH"/>
</dbReference>
<dbReference type="NCBIfam" id="NF001221">
    <property type="entry name" value="PRK00197.1"/>
    <property type="match status" value="1"/>
</dbReference>
<comment type="function">
    <text evidence="2">Catalyzes the NADPH-dependent reduction of L-glutamate 5-phosphate into L-glutamate 5-semialdehyde and phosphate. The product spontaneously undergoes cyclization to form 1-pyrroline-5-carboxylate.</text>
</comment>
<sequence length="434" mass="45899">MTTTSNTIEREAAANAAALDMTPLGRQARAASRLMLRATGKAKAQALRAMAQRLQAGKAQLLERNALDLDAARRNGLAPAMVDRLALSEKSLQTMTAGLLQIADMPDPIGSTTASTIRPNGMRVAQMRVPLGVIGIIYESRPNVTIDAAALCLKSGNAAILRGGSEAFNSNMALGEIIRGGLEDAGLPAHAVQVVGTTDRAAVGQLVTMTEYIDVIVPRGGKGLIARLAAEAKVPLIKHLDGNCHVYIDAAADPQRAHDIAVNAKTYRYGICGAMETLLVHRDIAEAVLPRLAQTLTEAGVELRGCPCTLALVPQAVAATEADWGTEYLEPILAIRIVDSLDEAMDHIARWGSGHTDSIVTEDLAAATRFQREVDSSSVYINLPTCFADGYEYGLGAEIGISTNRLHARGPVGLEGLTTLKWVLTGDGQLRGQG</sequence>
<dbReference type="PROSITE" id="PS01223">
    <property type="entry name" value="PROA"/>
    <property type="match status" value="1"/>
</dbReference>
<dbReference type="Pfam" id="PF00171">
    <property type="entry name" value="Aldedh"/>
    <property type="match status" value="1"/>
</dbReference>
<gene>
    <name evidence="2" type="primary">proA</name>
    <name evidence="4" type="ORF">ACFOY1_04815</name>
</gene>
<dbReference type="PIRSF" id="PIRSF000151">
    <property type="entry name" value="GPR"/>
    <property type="match status" value="1"/>
</dbReference>
<dbReference type="Proteomes" id="UP001595848">
    <property type="component" value="Unassembled WGS sequence"/>
</dbReference>
<reference evidence="5" key="1">
    <citation type="journal article" date="2019" name="Int. J. Syst. Evol. Microbiol.">
        <title>The Global Catalogue of Microorganisms (GCM) 10K type strain sequencing project: providing services to taxonomists for standard genome sequencing and annotation.</title>
        <authorList>
            <consortium name="The Broad Institute Genomics Platform"/>
            <consortium name="The Broad Institute Genome Sequencing Center for Infectious Disease"/>
            <person name="Wu L."/>
            <person name="Ma J."/>
        </authorList>
    </citation>
    <scope>NUCLEOTIDE SEQUENCE [LARGE SCALE GENOMIC DNA]</scope>
    <source>
        <strain evidence="5">LMG 24813</strain>
    </source>
</reference>
<dbReference type="InterPro" id="IPR000965">
    <property type="entry name" value="GPR_dom"/>
</dbReference>
<comment type="pathway">
    <text evidence="2">Amino-acid biosynthesis; L-proline biosynthesis; L-glutamate 5-semialdehyde from L-glutamate: step 2/2.</text>
</comment>
<evidence type="ECO:0000256" key="2">
    <source>
        <dbReference type="HAMAP-Rule" id="MF_00412"/>
    </source>
</evidence>
<dbReference type="GO" id="GO:0004350">
    <property type="term" value="F:glutamate-5-semialdehyde dehydrogenase activity"/>
    <property type="evidence" value="ECO:0007669"/>
    <property type="project" value="UniProtKB-EC"/>
</dbReference>
<keyword evidence="2" id="KW-0641">Proline biosynthesis</keyword>
<name>A0ABV8NTI7_9BURK</name>
<evidence type="ECO:0000313" key="5">
    <source>
        <dbReference type="Proteomes" id="UP001595848"/>
    </source>
</evidence>
<comment type="catalytic activity">
    <reaction evidence="2">
        <text>L-glutamate 5-semialdehyde + phosphate + NADP(+) = L-glutamyl 5-phosphate + NADPH + H(+)</text>
        <dbReference type="Rhea" id="RHEA:19541"/>
        <dbReference type="ChEBI" id="CHEBI:15378"/>
        <dbReference type="ChEBI" id="CHEBI:43474"/>
        <dbReference type="ChEBI" id="CHEBI:57783"/>
        <dbReference type="ChEBI" id="CHEBI:58066"/>
        <dbReference type="ChEBI" id="CHEBI:58274"/>
        <dbReference type="ChEBI" id="CHEBI:58349"/>
        <dbReference type="EC" id="1.2.1.41"/>
    </reaction>
</comment>
<evidence type="ECO:0000256" key="1">
    <source>
        <dbReference type="ARBA" id="ARBA00023002"/>
    </source>
</evidence>
<evidence type="ECO:0000313" key="4">
    <source>
        <dbReference type="EMBL" id="MFC4200269.1"/>
    </source>
</evidence>
<dbReference type="RefSeq" id="WP_217964462.1">
    <property type="nucleotide sequence ID" value="NZ_JAHTBN010000003.1"/>
</dbReference>
<dbReference type="HAMAP" id="MF_00412">
    <property type="entry name" value="ProA"/>
    <property type="match status" value="1"/>
</dbReference>
<protein>
    <recommendedName>
        <fullName evidence="2">Gamma-glutamyl phosphate reductase</fullName>
        <shortName evidence="2">GPR</shortName>
        <ecNumber evidence="2">1.2.1.41</ecNumber>
    </recommendedName>
    <alternativeName>
        <fullName evidence="2">Glutamate-5-semialdehyde dehydrogenase</fullName>
    </alternativeName>
    <alternativeName>
        <fullName evidence="2">Glutamyl-gamma-semialdehyde dehydrogenase</fullName>
        <shortName evidence="2">GSA dehydrogenase</shortName>
    </alternativeName>
</protein>
<comment type="caution">
    <text evidence="4">The sequence shown here is derived from an EMBL/GenBank/DDBJ whole genome shotgun (WGS) entry which is preliminary data.</text>
</comment>
<dbReference type="EMBL" id="JBHSBV010000002">
    <property type="protein sequence ID" value="MFC4200269.1"/>
    <property type="molecule type" value="Genomic_DNA"/>
</dbReference>
<keyword evidence="5" id="KW-1185">Reference proteome</keyword>
<keyword evidence="2" id="KW-0521">NADP</keyword>
<dbReference type="CDD" id="cd07079">
    <property type="entry name" value="ALDH_F18-19_ProA-GPR"/>
    <property type="match status" value="1"/>
</dbReference>